<accession>A0A2H0RMJ3</accession>
<gene>
    <name evidence="5" type="ORF">COV06_02090</name>
</gene>
<evidence type="ECO:0000256" key="1">
    <source>
        <dbReference type="ARBA" id="ARBA00022598"/>
    </source>
</evidence>
<dbReference type="AlphaFoldDB" id="A0A2H0RMJ3"/>
<keyword evidence="2" id="KW-0547">Nucleotide-binding</keyword>
<dbReference type="GO" id="GO:0005524">
    <property type="term" value="F:ATP binding"/>
    <property type="evidence" value="ECO:0007669"/>
    <property type="project" value="UniProtKB-KW"/>
</dbReference>
<comment type="caution">
    <text evidence="5">The sequence shown here is derived from an EMBL/GenBank/DDBJ whole genome shotgun (WGS) entry which is preliminary data.</text>
</comment>
<dbReference type="Proteomes" id="UP000230084">
    <property type="component" value="Unassembled WGS sequence"/>
</dbReference>
<dbReference type="Pfam" id="PF00152">
    <property type="entry name" value="tRNA-synt_2"/>
    <property type="match status" value="1"/>
</dbReference>
<dbReference type="GO" id="GO:0000049">
    <property type="term" value="F:tRNA binding"/>
    <property type="evidence" value="ECO:0007669"/>
    <property type="project" value="TreeGrafter"/>
</dbReference>
<dbReference type="GO" id="GO:0006430">
    <property type="term" value="P:lysyl-tRNA aminoacylation"/>
    <property type="evidence" value="ECO:0007669"/>
    <property type="project" value="InterPro"/>
</dbReference>
<dbReference type="Gene3D" id="3.30.930.10">
    <property type="entry name" value="Bira Bifunctional Protein, Domain 2"/>
    <property type="match status" value="1"/>
</dbReference>
<evidence type="ECO:0000256" key="2">
    <source>
        <dbReference type="ARBA" id="ARBA00022741"/>
    </source>
</evidence>
<keyword evidence="3" id="KW-0067">ATP-binding</keyword>
<dbReference type="PANTHER" id="PTHR42918:SF6">
    <property type="entry name" value="ELONGATION FACTOR P--(R)-BETA-LYSINE LIGASE"/>
    <property type="match status" value="1"/>
</dbReference>
<keyword evidence="1" id="KW-0436">Ligase</keyword>
<feature type="domain" description="Aminoacyl-transfer RNA synthetases class-II family profile" evidence="4">
    <location>
        <begin position="9"/>
        <end position="328"/>
    </location>
</feature>
<reference evidence="5 6" key="1">
    <citation type="submission" date="2017-09" db="EMBL/GenBank/DDBJ databases">
        <title>Depth-based differentiation of microbial function through sediment-hosted aquifers and enrichment of novel symbionts in the deep terrestrial subsurface.</title>
        <authorList>
            <person name="Probst A.J."/>
            <person name="Ladd B."/>
            <person name="Jarett J.K."/>
            <person name="Geller-Mcgrath D.E."/>
            <person name="Sieber C.M."/>
            <person name="Emerson J.B."/>
            <person name="Anantharaman K."/>
            <person name="Thomas B.C."/>
            <person name="Malmstrom R."/>
            <person name="Stieglmeier M."/>
            <person name="Klingl A."/>
            <person name="Woyke T."/>
            <person name="Ryan C.M."/>
            <person name="Banfield J.F."/>
        </authorList>
    </citation>
    <scope>NUCLEOTIDE SEQUENCE [LARGE SCALE GENOMIC DNA]</scope>
    <source>
        <strain evidence="5">CG10_big_fil_rev_8_21_14_0_10_50_16</strain>
    </source>
</reference>
<evidence type="ECO:0000259" key="4">
    <source>
        <dbReference type="PROSITE" id="PS50862"/>
    </source>
</evidence>
<dbReference type="EMBL" id="PCYM01000002">
    <property type="protein sequence ID" value="PIR47762.1"/>
    <property type="molecule type" value="Genomic_DNA"/>
</dbReference>
<dbReference type="PANTHER" id="PTHR42918">
    <property type="entry name" value="LYSYL-TRNA SYNTHETASE"/>
    <property type="match status" value="1"/>
</dbReference>
<sequence>MNTKDKIILRDKVDKTVRAFFESRCYLEAQTPRFVPCPDIEPTLSHFESTLVTATGEMYKGAMITSPEYALKKIVSAEIPRIFEFARVFRNHEPLDKTHNHEFTMLEWYRLGATLAEGIEETIQLVDAMTFAITGGHTIKRDEKTISMKPEDWTIIDVEELFRRHCGMETLSQVTKQDYQAALDRLDMDWQPDDTISDLFQRLMLNRVDPVLRESSVPIIIQHYPSHESTLAQINAEGYAERFEAYIAGLELCNGYAELTDPVEQRRRFVEEQRERERLGKTLFPIDEALLEALKKIDQPLFGNGLGLDRLIMVLGGYTSIEQVLLFPGIQLFPPRND</sequence>
<dbReference type="SUPFAM" id="SSF55681">
    <property type="entry name" value="Class II aaRS and biotin synthetases"/>
    <property type="match status" value="1"/>
</dbReference>
<evidence type="ECO:0000313" key="6">
    <source>
        <dbReference type="Proteomes" id="UP000230084"/>
    </source>
</evidence>
<dbReference type="PRINTS" id="PR00982">
    <property type="entry name" value="TRNASYNTHLYS"/>
</dbReference>
<dbReference type="InterPro" id="IPR004364">
    <property type="entry name" value="Aa-tRNA-synt_II"/>
</dbReference>
<organism evidence="5 6">
    <name type="scientific">Candidatus Uhrbacteria bacterium CG10_big_fil_rev_8_21_14_0_10_50_16</name>
    <dbReference type="NCBI Taxonomy" id="1975039"/>
    <lineage>
        <taxon>Bacteria</taxon>
        <taxon>Candidatus Uhriibacteriota</taxon>
    </lineage>
</organism>
<protein>
    <recommendedName>
        <fullName evidence="4">Aminoacyl-transfer RNA synthetases class-II family profile domain-containing protein</fullName>
    </recommendedName>
</protein>
<dbReference type="InterPro" id="IPR018149">
    <property type="entry name" value="Lys-tRNA-synth_II_C"/>
</dbReference>
<evidence type="ECO:0000256" key="3">
    <source>
        <dbReference type="ARBA" id="ARBA00022840"/>
    </source>
</evidence>
<dbReference type="GO" id="GO:0004824">
    <property type="term" value="F:lysine-tRNA ligase activity"/>
    <property type="evidence" value="ECO:0007669"/>
    <property type="project" value="InterPro"/>
</dbReference>
<name>A0A2H0RMJ3_9BACT</name>
<dbReference type="InterPro" id="IPR006195">
    <property type="entry name" value="aa-tRNA-synth_II"/>
</dbReference>
<dbReference type="PROSITE" id="PS50862">
    <property type="entry name" value="AA_TRNA_LIGASE_II"/>
    <property type="match status" value="1"/>
</dbReference>
<dbReference type="GO" id="GO:0005829">
    <property type="term" value="C:cytosol"/>
    <property type="evidence" value="ECO:0007669"/>
    <property type="project" value="TreeGrafter"/>
</dbReference>
<proteinExistence type="predicted"/>
<dbReference type="InterPro" id="IPR045864">
    <property type="entry name" value="aa-tRNA-synth_II/BPL/LPL"/>
</dbReference>
<evidence type="ECO:0000313" key="5">
    <source>
        <dbReference type="EMBL" id="PIR47762.1"/>
    </source>
</evidence>